<dbReference type="InterPro" id="IPR014044">
    <property type="entry name" value="CAP_dom"/>
</dbReference>
<accession>A0A2M8L3T6</accession>
<feature type="transmembrane region" description="Helical" evidence="1">
    <location>
        <begin position="275"/>
        <end position="296"/>
    </location>
</feature>
<dbReference type="AlphaFoldDB" id="A0A2M8L3T6"/>
<evidence type="ECO:0000256" key="1">
    <source>
        <dbReference type="SAM" id="Phobius"/>
    </source>
</evidence>
<dbReference type="Gene3D" id="3.40.33.10">
    <property type="entry name" value="CAP"/>
    <property type="match status" value="1"/>
</dbReference>
<reference evidence="4" key="1">
    <citation type="submission" date="2017-09" db="EMBL/GenBank/DDBJ databases">
        <title>Depth-based differentiation of microbial function through sediment-hosted aquifers and enrichment of novel symbionts in the deep terrestrial subsurface.</title>
        <authorList>
            <person name="Probst A.J."/>
            <person name="Ladd B."/>
            <person name="Jarett J.K."/>
            <person name="Geller-Mcgrath D.E."/>
            <person name="Sieber C.M.K."/>
            <person name="Emerson J.B."/>
            <person name="Anantharaman K."/>
            <person name="Thomas B.C."/>
            <person name="Malmstrom R."/>
            <person name="Stieglmeier M."/>
            <person name="Klingl A."/>
            <person name="Woyke T."/>
            <person name="Ryan C.M."/>
            <person name="Banfield J.F."/>
        </authorList>
    </citation>
    <scope>NUCLEOTIDE SEQUENCE [LARGE SCALE GENOMIC DNA]</scope>
</reference>
<sequence>MLARLKHFFIPSEANNFRAKIIHHQSLSYFSVLFLAFQLVLSTILLVKPAVLGFASQISPERVVELTNSERAKVGAPALKLNSFLNEAAQRKAGDMFAFNYWAHNSPSGRDPWTFFKEVGYRYLFAGENLARDFSSPEAVVSAWMASPTHRENLLNPKYQEIGISVVDGTLGGTETTLVVQLFGTPVSPVPVAQKPEIVTPEIAEVKEIPVQMEVEKSAPPLLAQATGREKTLTNPFLLTKNLGTSLLGIIVGVVILDGAIVFRRKTLRLSGRSLAHTMFLMGVILIIILSTQGAIL</sequence>
<gene>
    <name evidence="3" type="ORF">COU95_01915</name>
</gene>
<protein>
    <recommendedName>
        <fullName evidence="2">SCP domain-containing protein</fullName>
    </recommendedName>
</protein>
<evidence type="ECO:0000313" key="4">
    <source>
        <dbReference type="Proteomes" id="UP000231474"/>
    </source>
</evidence>
<evidence type="ECO:0000259" key="2">
    <source>
        <dbReference type="Pfam" id="PF00188"/>
    </source>
</evidence>
<dbReference type="PANTHER" id="PTHR31157">
    <property type="entry name" value="SCP DOMAIN-CONTAINING PROTEIN"/>
    <property type="match status" value="1"/>
</dbReference>
<dbReference type="Proteomes" id="UP000231474">
    <property type="component" value="Unassembled WGS sequence"/>
</dbReference>
<feature type="transmembrane region" description="Helical" evidence="1">
    <location>
        <begin position="27"/>
        <end position="47"/>
    </location>
</feature>
<feature type="transmembrane region" description="Helical" evidence="1">
    <location>
        <begin position="243"/>
        <end position="263"/>
    </location>
</feature>
<dbReference type="EMBL" id="PFEK01000037">
    <property type="protein sequence ID" value="PJE67537.1"/>
    <property type="molecule type" value="Genomic_DNA"/>
</dbReference>
<dbReference type="InterPro" id="IPR035940">
    <property type="entry name" value="CAP_sf"/>
</dbReference>
<feature type="domain" description="SCP" evidence="2">
    <location>
        <begin position="65"/>
        <end position="181"/>
    </location>
</feature>
<comment type="caution">
    <text evidence="3">The sequence shown here is derived from an EMBL/GenBank/DDBJ whole genome shotgun (WGS) entry which is preliminary data.</text>
</comment>
<dbReference type="SUPFAM" id="SSF55797">
    <property type="entry name" value="PR-1-like"/>
    <property type="match status" value="1"/>
</dbReference>
<dbReference type="CDD" id="cd05379">
    <property type="entry name" value="CAP_bacterial"/>
    <property type="match status" value="1"/>
</dbReference>
<name>A0A2M8L3T6_9BACT</name>
<dbReference type="PANTHER" id="PTHR31157:SF1">
    <property type="entry name" value="SCP DOMAIN-CONTAINING PROTEIN"/>
    <property type="match status" value="1"/>
</dbReference>
<proteinExistence type="predicted"/>
<keyword evidence="1" id="KW-0472">Membrane</keyword>
<organism evidence="3 4">
    <name type="scientific">Candidatus Shapirobacteria bacterium CG10_big_fil_rev_8_21_14_0_10_40_9</name>
    <dbReference type="NCBI Taxonomy" id="1974888"/>
    <lineage>
        <taxon>Bacteria</taxon>
        <taxon>Candidatus Shapironibacteriota</taxon>
    </lineage>
</organism>
<keyword evidence="1" id="KW-0812">Transmembrane</keyword>
<evidence type="ECO:0000313" key="3">
    <source>
        <dbReference type="EMBL" id="PJE67537.1"/>
    </source>
</evidence>
<dbReference type="Pfam" id="PF00188">
    <property type="entry name" value="CAP"/>
    <property type="match status" value="1"/>
</dbReference>
<keyword evidence="1" id="KW-1133">Transmembrane helix</keyword>